<keyword evidence="3" id="KW-0175">Coiled coil</keyword>
<evidence type="ECO:0000256" key="1">
    <source>
        <dbReference type="ARBA" id="ARBA00023224"/>
    </source>
</evidence>
<dbReference type="InterPro" id="IPR009050">
    <property type="entry name" value="Globin-like_sf"/>
</dbReference>
<reference evidence="5 6" key="1">
    <citation type="submission" date="2021-01" db="EMBL/GenBank/DDBJ databases">
        <title>Genome public.</title>
        <authorList>
            <person name="Liu C."/>
            <person name="Sun Q."/>
        </authorList>
    </citation>
    <scope>NUCLEOTIDE SEQUENCE [LARGE SCALE GENOMIC DNA]</scope>
    <source>
        <strain evidence="5 6">YIM B02564</strain>
    </source>
</reference>
<feature type="coiled-coil region" evidence="3">
    <location>
        <begin position="167"/>
        <end position="204"/>
    </location>
</feature>
<dbReference type="Gene3D" id="1.10.287.950">
    <property type="entry name" value="Methyl-accepting chemotaxis protein"/>
    <property type="match status" value="1"/>
</dbReference>
<dbReference type="InterPro" id="IPR012292">
    <property type="entry name" value="Globin/Proto"/>
</dbReference>
<feature type="domain" description="Methyl-accepting transducer" evidence="4">
    <location>
        <begin position="180"/>
        <end position="429"/>
    </location>
</feature>
<dbReference type="Pfam" id="PF11563">
    <property type="entry name" value="Protoglobin"/>
    <property type="match status" value="1"/>
</dbReference>
<protein>
    <submittedName>
        <fullName evidence="5">Globin-coupled sensor protein</fullName>
    </submittedName>
</protein>
<sequence>MNHTKQASKVFEDLELVKKEVVLDVDGFKDLPNQLMIIQLSKRDLAIAKVIQPFFEQHMEMIVSEYYTQIQKEKSLEQIIWKNSTVDRLKGTLKKHLYELFSGVIDRKFVTRRNRIAHIHLVIGLHTKWYMAAFQSLFQSFAEILQQNIEDKDELMEAINVVSKLLNLEQQLVLEAYQEEMERMKREEQEKKQIRERVLTTVENLSSFVQHTNASVASLTEKTTHLVKLATSGVSSANQVQEKSVQGKTEIDDQQIAMTNILVNTNAITDEIKILQENSQKITEIVQIVKKIADQTNLLALNAAIESARAGDQGRGFAVVANEVKKLAERTKASVTDVNELIHKNHTQVEKLTTMIVQVNNLIQAGSKKMNDIASFFTKIVDEVEGSKTQSKDIETELESFAYYFGEINQAISQLSETTSSLAQIVHDL</sequence>
<evidence type="ECO:0000313" key="6">
    <source>
        <dbReference type="Proteomes" id="UP000623967"/>
    </source>
</evidence>
<evidence type="ECO:0000256" key="3">
    <source>
        <dbReference type="SAM" id="Coils"/>
    </source>
</evidence>
<dbReference type="PANTHER" id="PTHR32089:SF118">
    <property type="entry name" value="HEME-BASED AEROTACTIC TRANSDUCER HEMAT"/>
    <property type="match status" value="1"/>
</dbReference>
<gene>
    <name evidence="5" type="ORF">JK635_13835</name>
</gene>
<dbReference type="SMART" id="SM00283">
    <property type="entry name" value="MA"/>
    <property type="match status" value="1"/>
</dbReference>
<comment type="caution">
    <text evidence="5">The sequence shown here is derived from an EMBL/GenBank/DDBJ whole genome shotgun (WGS) entry which is preliminary data.</text>
</comment>
<name>A0ABS1TSP4_9BACI</name>
<dbReference type="InterPro" id="IPR039379">
    <property type="entry name" value="Protoglobin_sensor_dom"/>
</dbReference>
<proteinExistence type="predicted"/>
<dbReference type="InterPro" id="IPR044398">
    <property type="entry name" value="Globin-sensor_dom"/>
</dbReference>
<evidence type="ECO:0000259" key="4">
    <source>
        <dbReference type="PROSITE" id="PS50111"/>
    </source>
</evidence>
<keyword evidence="6" id="KW-1185">Reference proteome</keyword>
<dbReference type="RefSeq" id="WP_202654545.1">
    <property type="nucleotide sequence ID" value="NZ_JAESWB010000181.1"/>
</dbReference>
<evidence type="ECO:0000313" key="5">
    <source>
        <dbReference type="EMBL" id="MBL4953291.1"/>
    </source>
</evidence>
<dbReference type="Gene3D" id="1.10.490.10">
    <property type="entry name" value="Globins"/>
    <property type="match status" value="1"/>
</dbReference>
<dbReference type="EMBL" id="JAESWB010000181">
    <property type="protein sequence ID" value="MBL4953291.1"/>
    <property type="molecule type" value="Genomic_DNA"/>
</dbReference>
<organism evidence="5 6">
    <name type="scientific">Neobacillus paridis</name>
    <dbReference type="NCBI Taxonomy" id="2803862"/>
    <lineage>
        <taxon>Bacteria</taxon>
        <taxon>Bacillati</taxon>
        <taxon>Bacillota</taxon>
        <taxon>Bacilli</taxon>
        <taxon>Bacillales</taxon>
        <taxon>Bacillaceae</taxon>
        <taxon>Neobacillus</taxon>
    </lineage>
</organism>
<dbReference type="SUPFAM" id="SSF46458">
    <property type="entry name" value="Globin-like"/>
    <property type="match status" value="1"/>
</dbReference>
<dbReference type="CDD" id="cd01068">
    <property type="entry name" value="globin_sensor"/>
    <property type="match status" value="1"/>
</dbReference>
<evidence type="ECO:0000256" key="2">
    <source>
        <dbReference type="PROSITE-ProRule" id="PRU00284"/>
    </source>
</evidence>
<dbReference type="SUPFAM" id="SSF58104">
    <property type="entry name" value="Methyl-accepting chemotaxis protein (MCP) signaling domain"/>
    <property type="match status" value="1"/>
</dbReference>
<dbReference type="PROSITE" id="PS50111">
    <property type="entry name" value="CHEMOTAXIS_TRANSDUC_2"/>
    <property type="match status" value="1"/>
</dbReference>
<dbReference type="PANTHER" id="PTHR32089">
    <property type="entry name" value="METHYL-ACCEPTING CHEMOTAXIS PROTEIN MCPB"/>
    <property type="match status" value="1"/>
</dbReference>
<dbReference type="Pfam" id="PF00015">
    <property type="entry name" value="MCPsignal"/>
    <property type="match status" value="1"/>
</dbReference>
<accession>A0ABS1TSP4</accession>
<keyword evidence="1 2" id="KW-0807">Transducer</keyword>
<dbReference type="Proteomes" id="UP000623967">
    <property type="component" value="Unassembled WGS sequence"/>
</dbReference>
<dbReference type="InterPro" id="IPR004089">
    <property type="entry name" value="MCPsignal_dom"/>
</dbReference>